<dbReference type="InterPro" id="IPR003314">
    <property type="entry name" value="Mu-type_HTH"/>
</dbReference>
<dbReference type="InterPro" id="IPR036388">
    <property type="entry name" value="WH-like_DNA-bd_sf"/>
</dbReference>
<name>A0A250AZW3_9GAMM</name>
<dbReference type="Gene3D" id="1.10.10.10">
    <property type="entry name" value="Winged helix-like DNA-binding domain superfamily/Winged helix DNA-binding domain"/>
    <property type="match status" value="1"/>
</dbReference>
<evidence type="ECO:0000259" key="1">
    <source>
        <dbReference type="PROSITE" id="PS51702"/>
    </source>
</evidence>
<sequence>MKNEWFAAKELIGVAGLPSSPQGINLMARREGWVSRRRKGVQGKALEYHVDSLPKDARHLLLLKEEPASYDLDRKDPLVVWVEYYWHMSEGEREKVLAFLMREGIGNLLKRISGENNAGEEA</sequence>
<dbReference type="EMBL" id="CP014136">
    <property type="protein sequence ID" value="ATA19513.1"/>
    <property type="molecule type" value="Genomic_DNA"/>
</dbReference>
<evidence type="ECO:0000313" key="2">
    <source>
        <dbReference type="EMBL" id="ATA19513.1"/>
    </source>
</evidence>
<dbReference type="Proteomes" id="UP000217182">
    <property type="component" value="Chromosome"/>
</dbReference>
<dbReference type="OrthoDB" id="5676324at2"/>
<reference evidence="2 3" key="1">
    <citation type="submission" date="2016-01" db="EMBL/GenBank/DDBJ databases">
        <authorList>
            <person name="Oliw E.H."/>
        </authorList>
    </citation>
    <scope>NUCLEOTIDE SEQUENCE [LARGE SCALE GENOMIC DNA]</scope>
    <source>
        <strain evidence="2 3">FRB97</strain>
    </source>
</reference>
<feature type="domain" description="HTH Mu-type" evidence="1">
    <location>
        <begin position="2"/>
        <end position="69"/>
    </location>
</feature>
<evidence type="ECO:0000313" key="3">
    <source>
        <dbReference type="Proteomes" id="UP000217182"/>
    </source>
</evidence>
<dbReference type="KEGG" id="gqu:AWC35_09260"/>
<dbReference type="AlphaFoldDB" id="A0A250AZW3"/>
<dbReference type="Pfam" id="PF02316">
    <property type="entry name" value="HTH_Tnp_Mu_1"/>
    <property type="match status" value="1"/>
</dbReference>
<organism evidence="2 3">
    <name type="scientific">Gibbsiella quercinecans</name>
    <dbReference type="NCBI Taxonomy" id="929813"/>
    <lineage>
        <taxon>Bacteria</taxon>
        <taxon>Pseudomonadati</taxon>
        <taxon>Pseudomonadota</taxon>
        <taxon>Gammaproteobacteria</taxon>
        <taxon>Enterobacterales</taxon>
        <taxon>Yersiniaceae</taxon>
        <taxon>Gibbsiella</taxon>
    </lineage>
</organism>
<dbReference type="GO" id="GO:0003677">
    <property type="term" value="F:DNA binding"/>
    <property type="evidence" value="ECO:0007669"/>
    <property type="project" value="UniProtKB-KW"/>
</dbReference>
<dbReference type="RefSeq" id="WP_095846118.1">
    <property type="nucleotide sequence ID" value="NZ_CP014136.1"/>
</dbReference>
<accession>A0A250AZW3</accession>
<proteinExistence type="predicted"/>
<protein>
    <submittedName>
        <fullName evidence="2">DNA-binding protein</fullName>
    </submittedName>
</protein>
<keyword evidence="3" id="KW-1185">Reference proteome</keyword>
<gene>
    <name evidence="2" type="ORF">AWC35_09260</name>
</gene>
<dbReference type="SUPFAM" id="SSF46955">
    <property type="entry name" value="Putative DNA-binding domain"/>
    <property type="match status" value="1"/>
</dbReference>
<dbReference type="PROSITE" id="PS51702">
    <property type="entry name" value="HTH_MU"/>
    <property type="match status" value="1"/>
</dbReference>
<keyword evidence="2" id="KW-0238">DNA-binding</keyword>
<dbReference type="InterPro" id="IPR009061">
    <property type="entry name" value="DNA-bd_dom_put_sf"/>
</dbReference>